<dbReference type="EMBL" id="JBCEZU010000112">
    <property type="protein sequence ID" value="KAK9527627.1"/>
    <property type="molecule type" value="Genomic_DNA"/>
</dbReference>
<gene>
    <name evidence="1" type="ORF">VZT92_014173</name>
</gene>
<dbReference type="Proteomes" id="UP001488805">
    <property type="component" value="Unassembled WGS sequence"/>
</dbReference>
<accession>A0AAW1EZ53</accession>
<organism evidence="1 2">
    <name type="scientific">Zoarces viviparus</name>
    <name type="common">Viviparous eelpout</name>
    <name type="synonym">Blennius viviparus</name>
    <dbReference type="NCBI Taxonomy" id="48416"/>
    <lineage>
        <taxon>Eukaryota</taxon>
        <taxon>Metazoa</taxon>
        <taxon>Chordata</taxon>
        <taxon>Craniata</taxon>
        <taxon>Vertebrata</taxon>
        <taxon>Euteleostomi</taxon>
        <taxon>Actinopterygii</taxon>
        <taxon>Neopterygii</taxon>
        <taxon>Teleostei</taxon>
        <taxon>Neoteleostei</taxon>
        <taxon>Acanthomorphata</taxon>
        <taxon>Eupercaria</taxon>
        <taxon>Perciformes</taxon>
        <taxon>Cottioidei</taxon>
        <taxon>Zoarcales</taxon>
        <taxon>Zoarcidae</taxon>
        <taxon>Zoarcinae</taxon>
        <taxon>Zoarces</taxon>
    </lineage>
</organism>
<evidence type="ECO:0000313" key="1">
    <source>
        <dbReference type="EMBL" id="KAK9527627.1"/>
    </source>
</evidence>
<comment type="caution">
    <text evidence="1">The sequence shown here is derived from an EMBL/GenBank/DDBJ whole genome shotgun (WGS) entry which is preliminary data.</text>
</comment>
<reference evidence="1 2" key="1">
    <citation type="journal article" date="2024" name="Genome Biol. Evol.">
        <title>Chromosome-level genome assembly of the viviparous eelpout Zoarces viviparus.</title>
        <authorList>
            <person name="Fuhrmann N."/>
            <person name="Brasseur M.V."/>
            <person name="Bakowski C.E."/>
            <person name="Podsiadlowski L."/>
            <person name="Prost S."/>
            <person name="Krehenwinkel H."/>
            <person name="Mayer C."/>
        </authorList>
    </citation>
    <scope>NUCLEOTIDE SEQUENCE [LARGE SCALE GENOMIC DNA]</scope>
    <source>
        <strain evidence="1">NO-MEL_2022_Ind0_liver</strain>
    </source>
</reference>
<keyword evidence="2" id="KW-1185">Reference proteome</keyword>
<dbReference type="AlphaFoldDB" id="A0AAW1EZ53"/>
<protein>
    <submittedName>
        <fullName evidence="1">Uncharacterized protein</fullName>
    </submittedName>
</protein>
<name>A0AAW1EZ53_ZOAVI</name>
<sequence>MSSSSPPEIVWSAFSKCSHLNSPVGFGTGLVLHRIVPTLSGWYSELTRLFPIKAAHLALLELDSNVTRSRPQSDASPVSGCTTRY</sequence>
<evidence type="ECO:0000313" key="2">
    <source>
        <dbReference type="Proteomes" id="UP001488805"/>
    </source>
</evidence>
<proteinExistence type="predicted"/>